<dbReference type="HOGENOM" id="CLU_013398_1_0_1"/>
<feature type="compositionally biased region" description="Basic and acidic residues" evidence="1">
    <location>
        <begin position="696"/>
        <end position="712"/>
    </location>
</feature>
<feature type="region of interest" description="Disordered" evidence="1">
    <location>
        <begin position="692"/>
        <end position="712"/>
    </location>
</feature>
<reference evidence="4 5" key="1">
    <citation type="submission" date="2014-04" db="EMBL/GenBank/DDBJ databases">
        <authorList>
            <consortium name="DOE Joint Genome Institute"/>
            <person name="Kuo A."/>
            <person name="Martino E."/>
            <person name="Perotto S."/>
            <person name="Kohler A."/>
            <person name="Nagy L.G."/>
            <person name="Floudas D."/>
            <person name="Copeland A."/>
            <person name="Barry K.W."/>
            <person name="Cichocki N."/>
            <person name="Veneault-Fourrey C."/>
            <person name="LaButti K."/>
            <person name="Lindquist E.A."/>
            <person name="Lipzen A."/>
            <person name="Lundell T."/>
            <person name="Morin E."/>
            <person name="Murat C."/>
            <person name="Sun H."/>
            <person name="Tunlid A."/>
            <person name="Henrissat B."/>
            <person name="Grigoriev I.V."/>
            <person name="Hibbett D.S."/>
            <person name="Martin F."/>
            <person name="Nordberg H.P."/>
            <person name="Cantor M.N."/>
            <person name="Hua S.X."/>
        </authorList>
    </citation>
    <scope>NUCLEOTIDE SEQUENCE [LARGE SCALE GENOMIC DNA]</scope>
    <source>
        <strain evidence="4 5">Zn</strain>
    </source>
</reference>
<evidence type="ECO:0000256" key="1">
    <source>
        <dbReference type="SAM" id="MobiDB-lite"/>
    </source>
</evidence>
<dbReference type="STRING" id="913774.A0A0C3HNH8"/>
<feature type="compositionally biased region" description="Low complexity" evidence="1">
    <location>
        <begin position="626"/>
        <end position="643"/>
    </location>
</feature>
<name>A0A0C3HNH8_OIDMZ</name>
<reference evidence="5" key="2">
    <citation type="submission" date="2015-01" db="EMBL/GenBank/DDBJ databases">
        <title>Evolutionary Origins and Diversification of the Mycorrhizal Mutualists.</title>
        <authorList>
            <consortium name="DOE Joint Genome Institute"/>
            <consortium name="Mycorrhizal Genomics Consortium"/>
            <person name="Kohler A."/>
            <person name="Kuo A."/>
            <person name="Nagy L.G."/>
            <person name="Floudas D."/>
            <person name="Copeland A."/>
            <person name="Barry K.W."/>
            <person name="Cichocki N."/>
            <person name="Veneault-Fourrey C."/>
            <person name="LaButti K."/>
            <person name="Lindquist E.A."/>
            <person name="Lipzen A."/>
            <person name="Lundell T."/>
            <person name="Morin E."/>
            <person name="Murat C."/>
            <person name="Riley R."/>
            <person name="Ohm R."/>
            <person name="Sun H."/>
            <person name="Tunlid A."/>
            <person name="Henrissat B."/>
            <person name="Grigoriev I.V."/>
            <person name="Hibbett D.S."/>
            <person name="Martin F."/>
        </authorList>
    </citation>
    <scope>NUCLEOTIDE SEQUENCE [LARGE SCALE GENOMIC DNA]</scope>
    <source>
        <strain evidence="5">Zn</strain>
    </source>
</reference>
<dbReference type="InParanoid" id="A0A0C3HNH8"/>
<gene>
    <name evidence="4" type="ORF">OIDMADRAFT_39113</name>
</gene>
<protein>
    <recommendedName>
        <fullName evidence="6">DUF1750-domain-containing protein</fullName>
    </recommendedName>
</protein>
<dbReference type="OrthoDB" id="5321006at2759"/>
<evidence type="ECO:0000259" key="2">
    <source>
        <dbReference type="Pfam" id="PF08549"/>
    </source>
</evidence>
<feature type="region of interest" description="Disordered" evidence="1">
    <location>
        <begin position="468"/>
        <end position="489"/>
    </location>
</feature>
<evidence type="ECO:0000259" key="3">
    <source>
        <dbReference type="Pfam" id="PF20497"/>
    </source>
</evidence>
<dbReference type="InterPro" id="IPR013859">
    <property type="entry name" value="Ssr4_N"/>
</dbReference>
<accession>A0A0C3HNH8</accession>
<dbReference type="AlphaFoldDB" id="A0A0C3HNH8"/>
<organism evidence="4 5">
    <name type="scientific">Oidiodendron maius (strain Zn)</name>
    <dbReference type="NCBI Taxonomy" id="913774"/>
    <lineage>
        <taxon>Eukaryota</taxon>
        <taxon>Fungi</taxon>
        <taxon>Dikarya</taxon>
        <taxon>Ascomycota</taxon>
        <taxon>Pezizomycotina</taxon>
        <taxon>Leotiomycetes</taxon>
        <taxon>Leotiomycetes incertae sedis</taxon>
        <taxon>Myxotrichaceae</taxon>
        <taxon>Oidiodendron</taxon>
    </lineage>
</organism>
<sequence>MQDPSNGIHRDLLPHIHLLSTYRFPQIPATLHPEKVAEWLLGAPKITRDQAPFYWTYLDRPGDGSIFLVWQSMATMGAEYPSDGYIWAPSETAVQYDISSGYTLEMYQQKIGYAPNEPVATHSRRRYRLMPKFTNPSGPQPDPSLWIIHYSQCDPADRVPANVIPIDMRIQNIIQTRAYLHQQGQIVQKEFMLHDRANWPQIAFPRGHPRARQPLYGETVPPSRITQAMAYPPHQSVAGPPAKRPRTQANIPPNAPPGGVVAPHDIDDEEDTSRGDLFDHFTPREISHLRYKQNHEWMEEILSSPYSLNQIIPVNLRLGLRGELASLTEGIFDAPLDPDKDVVKHSYVGRLDPEKADEFRKRAGEYVAQTNKDMEKLKARHEKRMAKFKKGAVVTLGEKELRTAVSNPSDTGPEYWRLEGKVDEDDDEIDTTTTKTPSKVDDILAQVEASLGRHAVAVQELRRIQDGGYEEPAPLPPSQPAPDKSALSSLHATPQSGILINDVDMEMGNSAAGLLDQFNTVISSNATPGSNFGPSPQPNLHVQSAADTPGLPIPSPQPVSQTSPQSQALVQGETSTINQNQQVAATDSTGDWIVVPPGGVSPVTAAPAQATATGAAPTSTTASASAVPAVSPLPTTTTGSTPLANFTTSPNDFADLGDLDTAGEALAGYEEMGGSGDLDLDMDVGMDDSAFGEAFHGVEPRVEGEDSGEHEM</sequence>
<feature type="region of interest" description="Disordered" evidence="1">
    <location>
        <begin position="526"/>
        <end position="566"/>
    </location>
</feature>
<keyword evidence="5" id="KW-1185">Reference proteome</keyword>
<feature type="region of interest" description="Disordered" evidence="1">
    <location>
        <begin position="404"/>
        <end position="437"/>
    </location>
</feature>
<dbReference type="EMBL" id="KN832872">
    <property type="protein sequence ID" value="KIN04585.1"/>
    <property type="molecule type" value="Genomic_DNA"/>
</dbReference>
<dbReference type="Pfam" id="PF08549">
    <property type="entry name" value="SWI-SNF_Ssr4_N"/>
    <property type="match status" value="1"/>
</dbReference>
<evidence type="ECO:0000313" key="5">
    <source>
        <dbReference type="Proteomes" id="UP000054321"/>
    </source>
</evidence>
<evidence type="ECO:0000313" key="4">
    <source>
        <dbReference type="EMBL" id="KIN04585.1"/>
    </source>
</evidence>
<dbReference type="Proteomes" id="UP000054321">
    <property type="component" value="Unassembled WGS sequence"/>
</dbReference>
<dbReference type="Pfam" id="PF20497">
    <property type="entry name" value="SWI-SNF_Ssr4_C"/>
    <property type="match status" value="1"/>
</dbReference>
<dbReference type="InterPro" id="IPR046464">
    <property type="entry name" value="SWI-SNF_Ssr4_C"/>
</dbReference>
<feature type="region of interest" description="Disordered" evidence="1">
    <location>
        <begin position="626"/>
        <end position="645"/>
    </location>
</feature>
<dbReference type="GO" id="GO:0006338">
    <property type="term" value="P:chromatin remodeling"/>
    <property type="evidence" value="ECO:0007669"/>
    <property type="project" value="InterPro"/>
</dbReference>
<proteinExistence type="predicted"/>
<evidence type="ECO:0008006" key="6">
    <source>
        <dbReference type="Google" id="ProtNLM"/>
    </source>
</evidence>
<feature type="domain" description="SWI/SNF and RSC complexes subunit Ssr4 C-terminal" evidence="3">
    <location>
        <begin position="266"/>
        <end position="700"/>
    </location>
</feature>
<feature type="domain" description="SWI/SNF and RSC complexes subunit Ssr4 N-terminal" evidence="2">
    <location>
        <begin position="2"/>
        <end position="211"/>
    </location>
</feature>
<feature type="compositionally biased region" description="Polar residues" evidence="1">
    <location>
        <begin position="526"/>
        <end position="546"/>
    </location>
</feature>